<keyword evidence="1" id="KW-0732">Signal</keyword>
<evidence type="ECO:0000313" key="2">
    <source>
        <dbReference type="EMBL" id="JAC18866.1"/>
    </source>
</evidence>
<accession>A0A023FBH8</accession>
<reference evidence="2" key="1">
    <citation type="submission" date="2014-03" db="EMBL/GenBank/DDBJ databases">
        <title>The sialotranscriptome of Amblyomma triste, Amblyomma parvum and Amblyomma cajennense ticks, uncovered by 454-based RNA-seq.</title>
        <authorList>
            <person name="Garcia G.R."/>
            <person name="Gardinassi L.G."/>
            <person name="Ribeiro J.M."/>
            <person name="Anatriello E."/>
            <person name="Ferreira B.R."/>
            <person name="Moreira H.N."/>
            <person name="Mafra C."/>
            <person name="Olegario M.M."/>
            <person name="Szabo P.J."/>
            <person name="Miranda-Santos I.K."/>
            <person name="Maruyama S.R."/>
        </authorList>
    </citation>
    <scope>NUCLEOTIDE SEQUENCE</scope>
    <source>
        <strain evidence="2">Uberlandia</strain>
        <tissue evidence="2">Salivary glands</tissue>
    </source>
</reference>
<dbReference type="EMBL" id="GBBK01005616">
    <property type="protein sequence ID" value="JAC18866.1"/>
    <property type="molecule type" value="mRNA"/>
</dbReference>
<protein>
    <submittedName>
        <fullName evidence="2">Putative secreted protein</fullName>
    </submittedName>
</protein>
<feature type="signal peptide" evidence="1">
    <location>
        <begin position="1"/>
        <end position="19"/>
    </location>
</feature>
<organism evidence="2">
    <name type="scientific">Amblyomma cajennense</name>
    <name type="common">Cayenne tick</name>
    <name type="synonym">Acarus cajennensis</name>
    <dbReference type="NCBI Taxonomy" id="34607"/>
    <lineage>
        <taxon>Eukaryota</taxon>
        <taxon>Metazoa</taxon>
        <taxon>Ecdysozoa</taxon>
        <taxon>Arthropoda</taxon>
        <taxon>Chelicerata</taxon>
        <taxon>Arachnida</taxon>
        <taxon>Acari</taxon>
        <taxon>Parasitiformes</taxon>
        <taxon>Ixodida</taxon>
        <taxon>Ixodoidea</taxon>
        <taxon>Ixodidae</taxon>
        <taxon>Amblyomminae</taxon>
        <taxon>Amblyomma</taxon>
    </lineage>
</organism>
<name>A0A023FBH8_AMBCJ</name>
<dbReference type="AlphaFoldDB" id="A0A023FBH8"/>
<proteinExistence type="evidence at transcript level"/>
<evidence type="ECO:0000256" key="1">
    <source>
        <dbReference type="SAM" id="SignalP"/>
    </source>
</evidence>
<sequence length="94" mass="10550">MALFSFALGVLLAPLASLGLVHLCVRSTLQSRLTEERSWSLVFLFLVQRLVPESVCACVCLCKLITFYQTHVSFDEMPFSHHTCSHFSSTEAQL</sequence>
<feature type="chain" id="PRO_5001519602" evidence="1">
    <location>
        <begin position="20"/>
        <end position="94"/>
    </location>
</feature>